<gene>
    <name evidence="2" type="ORF">SAMN05445850_8327</name>
</gene>
<dbReference type="InterPro" id="IPR003696">
    <property type="entry name" value="Carbtransf_dom"/>
</dbReference>
<keyword evidence="2" id="KW-0808">Transferase</keyword>
<dbReference type="PANTHER" id="PTHR34847">
    <property type="entry name" value="NODULATION PROTEIN U"/>
    <property type="match status" value="1"/>
</dbReference>
<protein>
    <submittedName>
        <fullName evidence="2">Carbamoyltransferase</fullName>
    </submittedName>
</protein>
<evidence type="ECO:0000313" key="2">
    <source>
        <dbReference type="EMBL" id="SDR62642.1"/>
    </source>
</evidence>
<feature type="domain" description="Carbamoyltransferase" evidence="1">
    <location>
        <begin position="2"/>
        <end position="120"/>
    </location>
</feature>
<proteinExistence type="predicted"/>
<organism evidence="2 3">
    <name type="scientific">Paraburkholderia tuberum</name>
    <dbReference type="NCBI Taxonomy" id="157910"/>
    <lineage>
        <taxon>Bacteria</taxon>
        <taxon>Pseudomonadati</taxon>
        <taxon>Pseudomonadota</taxon>
        <taxon>Betaproteobacteria</taxon>
        <taxon>Burkholderiales</taxon>
        <taxon>Burkholderiaceae</taxon>
        <taxon>Paraburkholderia</taxon>
    </lineage>
</organism>
<dbReference type="STRING" id="157910.SAMN05445850_8327"/>
<dbReference type="InterPro" id="IPR051338">
    <property type="entry name" value="NodU/CmcH_Carbamoyltrnsfr"/>
</dbReference>
<dbReference type="PANTHER" id="PTHR34847:SF1">
    <property type="entry name" value="NODULATION PROTEIN U"/>
    <property type="match status" value="1"/>
</dbReference>
<name>A0A1H1KKP2_9BURK</name>
<keyword evidence="3" id="KW-1185">Reference proteome</keyword>
<sequence>MRICGIKLTHDGAIALVEDGKLVFCVEQEKRDNNPRYQAIDDLDAIAIALAEHGFDAHDIDQFVIDGWDGVVESEFRVLSGSIPVSLKGAPYAERQADDLLASLDGSGLLVGGQSFPYKVGQ</sequence>
<accession>A0A1H1KKP2</accession>
<dbReference type="Gene3D" id="3.30.420.40">
    <property type="match status" value="1"/>
</dbReference>
<dbReference type="RefSeq" id="WP_279613345.1">
    <property type="nucleotide sequence ID" value="NZ_FNKX01000005.1"/>
</dbReference>
<evidence type="ECO:0000259" key="1">
    <source>
        <dbReference type="Pfam" id="PF02543"/>
    </source>
</evidence>
<dbReference type="Proteomes" id="UP000199365">
    <property type="component" value="Unassembled WGS sequence"/>
</dbReference>
<dbReference type="Pfam" id="PF02543">
    <property type="entry name" value="Carbam_trans_N"/>
    <property type="match status" value="1"/>
</dbReference>
<reference evidence="3" key="1">
    <citation type="submission" date="2016-10" db="EMBL/GenBank/DDBJ databases">
        <authorList>
            <person name="Varghese N."/>
            <person name="Submissions S."/>
        </authorList>
    </citation>
    <scope>NUCLEOTIDE SEQUENCE [LARGE SCALE GENOMIC DNA]</scope>
    <source>
        <strain evidence="3">DUS833</strain>
    </source>
</reference>
<dbReference type="EMBL" id="FNKX01000005">
    <property type="protein sequence ID" value="SDR62642.1"/>
    <property type="molecule type" value="Genomic_DNA"/>
</dbReference>
<dbReference type="GO" id="GO:0016740">
    <property type="term" value="F:transferase activity"/>
    <property type="evidence" value="ECO:0007669"/>
    <property type="project" value="UniProtKB-KW"/>
</dbReference>
<dbReference type="AlphaFoldDB" id="A0A1H1KKP2"/>
<evidence type="ECO:0000313" key="3">
    <source>
        <dbReference type="Proteomes" id="UP000199365"/>
    </source>
</evidence>